<feature type="domain" description="N-acetyltransferase" evidence="2">
    <location>
        <begin position="43"/>
        <end position="207"/>
    </location>
</feature>
<feature type="region of interest" description="Disordered" evidence="1">
    <location>
        <begin position="76"/>
        <end position="100"/>
    </location>
</feature>
<protein>
    <recommendedName>
        <fullName evidence="2">N-acetyltransferase domain-containing protein</fullName>
    </recommendedName>
</protein>
<evidence type="ECO:0000256" key="1">
    <source>
        <dbReference type="SAM" id="MobiDB-lite"/>
    </source>
</evidence>
<proteinExistence type="predicted"/>
<reference evidence="3" key="1">
    <citation type="journal article" date="2019" name="Beilstein J. Org. Chem.">
        <title>Nanangenines: drimane sesquiterpenoids as the dominant metabolite cohort of a novel Australian fungus, Aspergillus nanangensis.</title>
        <authorList>
            <person name="Lacey H.J."/>
            <person name="Gilchrist C.L.M."/>
            <person name="Crombie A."/>
            <person name="Kalaitzis J.A."/>
            <person name="Vuong D."/>
            <person name="Rutledge P.J."/>
            <person name="Turner P."/>
            <person name="Pitt J.I."/>
            <person name="Lacey E."/>
            <person name="Chooi Y.H."/>
            <person name="Piggott A.M."/>
        </authorList>
    </citation>
    <scope>NUCLEOTIDE SEQUENCE</scope>
    <source>
        <strain evidence="3">MST-FP2251</strain>
    </source>
</reference>
<organism evidence="3 4">
    <name type="scientific">Aspergillus nanangensis</name>
    <dbReference type="NCBI Taxonomy" id="2582783"/>
    <lineage>
        <taxon>Eukaryota</taxon>
        <taxon>Fungi</taxon>
        <taxon>Dikarya</taxon>
        <taxon>Ascomycota</taxon>
        <taxon>Pezizomycotina</taxon>
        <taxon>Eurotiomycetes</taxon>
        <taxon>Eurotiomycetidae</taxon>
        <taxon>Eurotiales</taxon>
        <taxon>Aspergillaceae</taxon>
        <taxon>Aspergillus</taxon>
        <taxon>Aspergillus subgen. Circumdati</taxon>
    </lineage>
</organism>
<keyword evidence="4" id="KW-1185">Reference proteome</keyword>
<sequence length="235" mass="26632">MPVNGLFKSERLLYRAIENSDEDIAFLGKMLHDLLIQIMSTTRIQRPMTKKSVTDMVKFFQDAVLGVMICLPPDESLPKEETTTTSAPGHQSTSQPQQDAVQPIPIGHVALFNDNGVEYYHHRNATVGISLAEEFRGKGYGGEAMNWALDWAFEMAGLHRVSLNAFSYNENAVKLYRKLGFIEEGREREAIFHRRSWYDVICFPMLEHEWEKLRNGALAEKTRGVGPGTDTPSQQ</sequence>
<name>A0AAD4GPX6_ASPNN</name>
<dbReference type="Pfam" id="PF00583">
    <property type="entry name" value="Acetyltransf_1"/>
    <property type="match status" value="1"/>
</dbReference>
<dbReference type="AlphaFoldDB" id="A0AAD4GPX6"/>
<evidence type="ECO:0000313" key="3">
    <source>
        <dbReference type="EMBL" id="KAF9884860.1"/>
    </source>
</evidence>
<dbReference type="InterPro" id="IPR000182">
    <property type="entry name" value="GNAT_dom"/>
</dbReference>
<dbReference type="InterPro" id="IPR016181">
    <property type="entry name" value="Acyl_CoA_acyltransferase"/>
</dbReference>
<dbReference type="PANTHER" id="PTHR43415">
    <property type="entry name" value="SPERMIDINE N(1)-ACETYLTRANSFERASE"/>
    <property type="match status" value="1"/>
</dbReference>
<gene>
    <name evidence="3" type="ORF">FE257_001203</name>
</gene>
<dbReference type="PANTHER" id="PTHR43415:SF3">
    <property type="entry name" value="GNAT-FAMILY ACETYLTRANSFERASE"/>
    <property type="match status" value="1"/>
</dbReference>
<evidence type="ECO:0000313" key="4">
    <source>
        <dbReference type="Proteomes" id="UP001194746"/>
    </source>
</evidence>
<dbReference type="PROSITE" id="PS51186">
    <property type="entry name" value="GNAT"/>
    <property type="match status" value="1"/>
</dbReference>
<accession>A0AAD4GPX6</accession>
<evidence type="ECO:0000259" key="2">
    <source>
        <dbReference type="PROSITE" id="PS51186"/>
    </source>
</evidence>
<comment type="caution">
    <text evidence="3">The sequence shown here is derived from an EMBL/GenBank/DDBJ whole genome shotgun (WGS) entry which is preliminary data.</text>
</comment>
<reference evidence="3" key="2">
    <citation type="submission" date="2020-02" db="EMBL/GenBank/DDBJ databases">
        <authorList>
            <person name="Gilchrist C.L.M."/>
            <person name="Chooi Y.-H."/>
        </authorList>
    </citation>
    <scope>NUCLEOTIDE SEQUENCE</scope>
    <source>
        <strain evidence="3">MST-FP2251</strain>
    </source>
</reference>
<dbReference type="GO" id="GO:0016747">
    <property type="term" value="F:acyltransferase activity, transferring groups other than amino-acyl groups"/>
    <property type="evidence" value="ECO:0007669"/>
    <property type="project" value="InterPro"/>
</dbReference>
<dbReference type="SUPFAM" id="SSF55729">
    <property type="entry name" value="Acyl-CoA N-acyltransferases (Nat)"/>
    <property type="match status" value="1"/>
</dbReference>
<dbReference type="Proteomes" id="UP001194746">
    <property type="component" value="Unassembled WGS sequence"/>
</dbReference>
<dbReference type="Gene3D" id="3.40.630.30">
    <property type="match status" value="1"/>
</dbReference>
<dbReference type="EMBL" id="VCAU01000110">
    <property type="protein sequence ID" value="KAF9884860.1"/>
    <property type="molecule type" value="Genomic_DNA"/>
</dbReference>
<dbReference type="CDD" id="cd04301">
    <property type="entry name" value="NAT_SF"/>
    <property type="match status" value="1"/>
</dbReference>
<feature type="compositionally biased region" description="Polar residues" evidence="1">
    <location>
        <begin position="83"/>
        <end position="100"/>
    </location>
</feature>